<name>A0A2K0U1G0_GIBNY</name>
<accession>A0A2K0U1G0</accession>
<sequence>MARSNHEDEVDDPPRRQYGNSPNSAHQQQQGEHFDDHDDGQRSISPQPLGNRRTARQFVPQPRYDDESGDDDLNPPPQRSRQQAGRRSILYNPREQEDDVINQIAENESVLAWDKLIKYPRARVSHLKYLPWWREEVQKRYEVYKYDEFNQAKLITARRPYMGAAPETQTAGPPVPRDNLSEGSDDDSSSRRRRETTAYTMQSAVSDISKKIRKETLGIFDPDNPDDRDRQGLITTSTGKTIYTDVFMFCEHLYLFKRYGEFSLTEYYVGMLTGKASAWLMSELDGASRNHFLSLPITDFGRKLTERFKRPDTEILEDLYRTRFTPRLVLRGITLAQWAQRKAGLAKQVGYNEDHTIVTTLFNQIDIEIQRFLEHPKETTSLIAFIRQCEQRRTTIEHFCRHSDRGDKGEHRYKSDRYSGRDKGSRSD</sequence>
<dbReference type="EMBL" id="MTQA01000800">
    <property type="protein sequence ID" value="PNP51610.1"/>
    <property type="molecule type" value="Genomic_DNA"/>
</dbReference>
<feature type="region of interest" description="Disordered" evidence="1">
    <location>
        <begin position="405"/>
        <end position="428"/>
    </location>
</feature>
<feature type="region of interest" description="Disordered" evidence="1">
    <location>
        <begin position="1"/>
        <end position="94"/>
    </location>
</feature>
<feature type="compositionally biased region" description="Basic and acidic residues" evidence="1">
    <location>
        <begin position="1"/>
        <end position="15"/>
    </location>
</feature>
<evidence type="ECO:0000256" key="1">
    <source>
        <dbReference type="SAM" id="MobiDB-lite"/>
    </source>
</evidence>
<organism evidence="2 3">
    <name type="scientific">Gibberella nygamai</name>
    <name type="common">Bean root rot disease fungus</name>
    <name type="synonym">Fusarium nygamai</name>
    <dbReference type="NCBI Taxonomy" id="42673"/>
    <lineage>
        <taxon>Eukaryota</taxon>
        <taxon>Fungi</taxon>
        <taxon>Dikarya</taxon>
        <taxon>Ascomycota</taxon>
        <taxon>Pezizomycotina</taxon>
        <taxon>Sordariomycetes</taxon>
        <taxon>Hypocreomycetidae</taxon>
        <taxon>Hypocreales</taxon>
        <taxon>Nectriaceae</taxon>
        <taxon>Fusarium</taxon>
        <taxon>Fusarium fujikuroi species complex</taxon>
    </lineage>
</organism>
<dbReference type="Proteomes" id="UP000236664">
    <property type="component" value="Unassembled WGS sequence"/>
</dbReference>
<dbReference type="OrthoDB" id="5106832at2759"/>
<protein>
    <submittedName>
        <fullName evidence="2">Uncharacterized protein</fullName>
    </submittedName>
</protein>
<dbReference type="AlphaFoldDB" id="A0A2K0U1G0"/>
<feature type="compositionally biased region" description="Basic and acidic residues" evidence="1">
    <location>
        <begin position="32"/>
        <end position="41"/>
    </location>
</feature>
<evidence type="ECO:0000313" key="2">
    <source>
        <dbReference type="EMBL" id="PNP51610.1"/>
    </source>
</evidence>
<feature type="region of interest" description="Disordered" evidence="1">
    <location>
        <begin position="164"/>
        <end position="197"/>
    </location>
</feature>
<evidence type="ECO:0000313" key="3">
    <source>
        <dbReference type="Proteomes" id="UP000236664"/>
    </source>
</evidence>
<feature type="compositionally biased region" description="Polar residues" evidence="1">
    <location>
        <begin position="18"/>
        <end position="31"/>
    </location>
</feature>
<gene>
    <name evidence="2" type="ORF">FNYG_15889</name>
</gene>
<dbReference type="STRING" id="42673.A0A2K0U1G0"/>
<reference evidence="2 3" key="1">
    <citation type="submission" date="2017-06" db="EMBL/GenBank/DDBJ databases">
        <title>Genome of Fusarium nygamai isolate CS10214.</title>
        <authorList>
            <person name="Gardiner D.M."/>
            <person name="Obanor F."/>
            <person name="Kazan K."/>
        </authorList>
    </citation>
    <scope>NUCLEOTIDE SEQUENCE [LARGE SCALE GENOMIC DNA]</scope>
    <source>
        <strain evidence="2 3">CS10214</strain>
    </source>
</reference>
<keyword evidence="3" id="KW-1185">Reference proteome</keyword>
<proteinExistence type="predicted"/>
<comment type="caution">
    <text evidence="2">The sequence shown here is derived from an EMBL/GenBank/DDBJ whole genome shotgun (WGS) entry which is preliminary data.</text>
</comment>